<protein>
    <submittedName>
        <fullName evidence="1">Uncharacterized protein</fullName>
    </submittedName>
</protein>
<sequence length="287" mass="31112">MVQTQGQVQLRGENVERAIKGYAEQEYILKEVLLVQTSSKWIETYYEESSTVLTGGTGSAIQGVPRGAQFPYVQPNWTKKSAVHLKFPAEGVVFMEDKLTDAIDVQARTLKAVARAVASAVDGYIYTQLSGATGIGTAAAAGTGWDAVAESTRKPVSDILKGIQNMSENNYNVLQNGFLLLTPHDYRALMENSKVINNPSFKTADIVTNGTVGQIAGLKIKVTNSVTDDEAMIIMGQRAATWKSAQPLTSEIKNDPGIKVIIRAWEIGVIQITDPLGIYVITDTQES</sequence>
<accession>A0A0F9SH26</accession>
<dbReference type="EMBL" id="LAZR01002543">
    <property type="protein sequence ID" value="KKN28678.1"/>
    <property type="molecule type" value="Genomic_DNA"/>
</dbReference>
<dbReference type="SUPFAM" id="SSF56563">
    <property type="entry name" value="Major capsid protein gp5"/>
    <property type="match status" value="1"/>
</dbReference>
<dbReference type="Gene3D" id="3.30.2320.10">
    <property type="entry name" value="hypothetical protein PF0899 domain"/>
    <property type="match status" value="1"/>
</dbReference>
<reference evidence="1" key="1">
    <citation type="journal article" date="2015" name="Nature">
        <title>Complex archaea that bridge the gap between prokaryotes and eukaryotes.</title>
        <authorList>
            <person name="Spang A."/>
            <person name="Saw J.H."/>
            <person name="Jorgensen S.L."/>
            <person name="Zaremba-Niedzwiedzka K."/>
            <person name="Martijn J."/>
            <person name="Lind A.E."/>
            <person name="van Eijk R."/>
            <person name="Schleper C."/>
            <person name="Guy L."/>
            <person name="Ettema T.J."/>
        </authorList>
    </citation>
    <scope>NUCLEOTIDE SEQUENCE</scope>
</reference>
<proteinExistence type="predicted"/>
<gene>
    <name evidence="1" type="ORF">LCGC14_0851900</name>
</gene>
<evidence type="ECO:0000313" key="1">
    <source>
        <dbReference type="EMBL" id="KKN28678.1"/>
    </source>
</evidence>
<dbReference type="AlphaFoldDB" id="A0A0F9SH26"/>
<organism evidence="1">
    <name type="scientific">marine sediment metagenome</name>
    <dbReference type="NCBI Taxonomy" id="412755"/>
    <lineage>
        <taxon>unclassified sequences</taxon>
        <taxon>metagenomes</taxon>
        <taxon>ecological metagenomes</taxon>
    </lineage>
</organism>
<name>A0A0F9SH26_9ZZZZ</name>
<comment type="caution">
    <text evidence="1">The sequence shown here is derived from an EMBL/GenBank/DDBJ whole genome shotgun (WGS) entry which is preliminary data.</text>
</comment>
<dbReference type="Pfam" id="PF25209">
    <property type="entry name" value="Phage_capsid_4"/>
    <property type="match status" value="1"/>
</dbReference>
<dbReference type="Gene3D" id="3.30.2400.10">
    <property type="entry name" value="Major capsid protein gp5"/>
    <property type="match status" value="1"/>
</dbReference>